<protein>
    <submittedName>
        <fullName evidence="1">Uncharacterized protein</fullName>
    </submittedName>
</protein>
<dbReference type="Proteomes" id="UP000032287">
    <property type="component" value="Unassembled WGS sequence"/>
</dbReference>
<organism evidence="1 2">
    <name type="scientific">Weissella cibaria</name>
    <dbReference type="NCBI Taxonomy" id="137591"/>
    <lineage>
        <taxon>Bacteria</taxon>
        <taxon>Bacillati</taxon>
        <taxon>Bacillota</taxon>
        <taxon>Bacilli</taxon>
        <taxon>Lactobacillales</taxon>
        <taxon>Lactobacillaceae</taxon>
        <taxon>Weissella</taxon>
    </lineage>
</organism>
<evidence type="ECO:0000313" key="2">
    <source>
        <dbReference type="Proteomes" id="UP000032287"/>
    </source>
</evidence>
<dbReference type="RefSeq" id="WP_160289354.1">
    <property type="nucleotide sequence ID" value="NZ_JALOCT010000019.1"/>
</dbReference>
<evidence type="ECO:0000313" key="1">
    <source>
        <dbReference type="EMBL" id="KIU20906.1"/>
    </source>
</evidence>
<gene>
    <name evidence="1" type="ORF">QX99_00972</name>
</gene>
<reference evidence="1 2" key="1">
    <citation type="journal article" date="2015" name="Microbiology (Mosc.)">
        <title>Genomics of the Weissella cibaria species with an examination of its metabolic traits.</title>
        <authorList>
            <person name="Lynch K.M."/>
            <person name="Lucid A."/>
            <person name="Arendt E.K."/>
            <person name="Sleator R.D."/>
            <person name="Lucey B."/>
            <person name="Coffey A."/>
        </authorList>
    </citation>
    <scope>NUCLEOTIDE SEQUENCE [LARGE SCALE GENOMIC DNA]</scope>
    <source>
        <strain evidence="1 2">MG1</strain>
    </source>
</reference>
<dbReference type="AlphaFoldDB" id="A0A0D1LYH8"/>
<dbReference type="PATRIC" id="fig|137591.25.peg.942"/>
<proteinExistence type="predicted"/>
<accession>A0A0D1LYH8</accession>
<comment type="caution">
    <text evidence="1">The sequence shown here is derived from an EMBL/GenBank/DDBJ whole genome shotgun (WGS) entry which is preliminary data.</text>
</comment>
<keyword evidence="2" id="KW-1185">Reference proteome</keyword>
<name>A0A0D1LYH8_9LACO</name>
<sequence>MSRLKMEFDDVMKIVADQIETFKASLTKAQPSLLLLPVADLAEDDTEE</sequence>
<dbReference type="EMBL" id="JWHU01000014">
    <property type="protein sequence ID" value="KIU20906.1"/>
    <property type="molecule type" value="Genomic_DNA"/>
</dbReference>